<keyword evidence="5" id="KW-0378">Hydrolase</keyword>
<proteinExistence type="inferred from homology"/>
<dbReference type="PANTHER" id="PTHR11022">
    <property type="entry name" value="PEPTIDOGLYCAN RECOGNITION PROTEIN"/>
    <property type="match status" value="1"/>
</dbReference>
<evidence type="ECO:0000256" key="3">
    <source>
        <dbReference type="SAM" id="SignalP"/>
    </source>
</evidence>
<protein>
    <submittedName>
        <fullName evidence="5">N-acetylmuramoyl-L-alanine amidase</fullName>
        <ecNumber evidence="5">3.5.1.28</ecNumber>
    </submittedName>
</protein>
<dbReference type="InterPro" id="IPR002502">
    <property type="entry name" value="Amidase_domain"/>
</dbReference>
<gene>
    <name evidence="5" type="ORF">SANBI_000879</name>
</gene>
<dbReference type="GO" id="GO:0009253">
    <property type="term" value="P:peptidoglycan catabolic process"/>
    <property type="evidence" value="ECO:0007669"/>
    <property type="project" value="InterPro"/>
</dbReference>
<dbReference type="GO" id="GO:0008745">
    <property type="term" value="F:N-acetylmuramoyl-L-alanine amidase activity"/>
    <property type="evidence" value="ECO:0007669"/>
    <property type="project" value="UniProtKB-EC"/>
</dbReference>
<dbReference type="Proteomes" id="UP001304340">
    <property type="component" value="Chromosome"/>
</dbReference>
<feature type="chain" id="PRO_5042296544" evidence="3">
    <location>
        <begin position="24"/>
        <end position="941"/>
    </location>
</feature>
<dbReference type="PANTHER" id="PTHR11022:SF41">
    <property type="entry name" value="PEPTIDOGLYCAN-RECOGNITION PROTEIN LC-RELATED"/>
    <property type="match status" value="1"/>
</dbReference>
<reference evidence="6" key="1">
    <citation type="submission" date="2023-11" db="EMBL/GenBank/DDBJ databases">
        <authorList>
            <person name="Helweg L.P."/>
            <person name="Kiel A."/>
            <person name="Hitz F."/>
            <person name="Ruckert-Reed C."/>
            <person name="Busche T."/>
            <person name="Kaltschmidt B."/>
            <person name="Kaltschmidt C."/>
        </authorList>
    </citation>
    <scope>NUCLEOTIDE SEQUENCE [LARGE SCALE GENOMIC DNA]</scope>
    <source>
        <strain evidence="6">4.1</strain>
    </source>
</reference>
<dbReference type="AlphaFoldDB" id="A0AAF1C4V8"/>
<dbReference type="Pfam" id="PF01510">
    <property type="entry name" value="Amidase_2"/>
    <property type="match status" value="1"/>
</dbReference>
<feature type="signal peptide" evidence="3">
    <location>
        <begin position="1"/>
        <end position="23"/>
    </location>
</feature>
<feature type="compositionally biased region" description="Low complexity" evidence="2">
    <location>
        <begin position="275"/>
        <end position="307"/>
    </location>
</feature>
<dbReference type="KEGG" id="sbil:SANBI_000879"/>
<evidence type="ECO:0000313" key="6">
    <source>
        <dbReference type="Proteomes" id="UP001304340"/>
    </source>
</evidence>
<feature type="region of interest" description="Disordered" evidence="2">
    <location>
        <begin position="75"/>
        <end position="99"/>
    </location>
</feature>
<feature type="compositionally biased region" description="Low complexity" evidence="2">
    <location>
        <begin position="222"/>
        <end position="243"/>
    </location>
</feature>
<feature type="region of interest" description="Disordered" evidence="2">
    <location>
        <begin position="205"/>
        <end position="312"/>
    </location>
</feature>
<accession>A0AAF1C4V8</accession>
<dbReference type="EC" id="3.5.1.28" evidence="5"/>
<dbReference type="SUPFAM" id="SSF55846">
    <property type="entry name" value="N-acetylmuramoyl-L-alanine amidase-like"/>
    <property type="match status" value="1"/>
</dbReference>
<dbReference type="EMBL" id="CP138359">
    <property type="protein sequence ID" value="WPF83223.1"/>
    <property type="molecule type" value="Genomic_DNA"/>
</dbReference>
<dbReference type="InterPro" id="IPR015510">
    <property type="entry name" value="PGRP"/>
</dbReference>
<dbReference type="InterPro" id="IPR006619">
    <property type="entry name" value="PGRP_domain_met/bac"/>
</dbReference>
<dbReference type="RefSeq" id="WP_319159315.1">
    <property type="nucleotide sequence ID" value="NZ_CP138359.1"/>
</dbReference>
<name>A0AAF1C4V8_9MICO</name>
<feature type="domain" description="Peptidoglycan recognition protein family" evidence="4">
    <location>
        <begin position="328"/>
        <end position="479"/>
    </location>
</feature>
<evidence type="ECO:0000313" key="5">
    <source>
        <dbReference type="EMBL" id="WPF83223.1"/>
    </source>
</evidence>
<evidence type="ECO:0000256" key="1">
    <source>
        <dbReference type="ARBA" id="ARBA00007553"/>
    </source>
</evidence>
<organism evidence="5 6">
    <name type="scientific">Sanguibacter biliveldensis</name>
    <dbReference type="NCBI Taxonomy" id="3030830"/>
    <lineage>
        <taxon>Bacteria</taxon>
        <taxon>Bacillati</taxon>
        <taxon>Actinomycetota</taxon>
        <taxon>Actinomycetes</taxon>
        <taxon>Micrococcales</taxon>
        <taxon>Sanguibacteraceae</taxon>
        <taxon>Sanguibacter</taxon>
    </lineage>
</organism>
<dbReference type="CDD" id="cd06583">
    <property type="entry name" value="PGRP"/>
    <property type="match status" value="1"/>
</dbReference>
<feature type="compositionally biased region" description="Pro residues" evidence="2">
    <location>
        <begin position="262"/>
        <end position="274"/>
    </location>
</feature>
<dbReference type="SMART" id="SM00701">
    <property type="entry name" value="PGRP"/>
    <property type="match status" value="1"/>
</dbReference>
<dbReference type="InterPro" id="IPR036505">
    <property type="entry name" value="Amidase/PGRP_sf"/>
</dbReference>
<keyword evidence="3" id="KW-0732">Signal</keyword>
<evidence type="ECO:0000256" key="2">
    <source>
        <dbReference type="SAM" id="MobiDB-lite"/>
    </source>
</evidence>
<feature type="compositionally biased region" description="Pro residues" evidence="2">
    <location>
        <begin position="244"/>
        <end position="254"/>
    </location>
</feature>
<sequence>MVALAAALSLVSVPAVASSAAAAADLSTTVAPAAQAVPALATAPAGGADTPVETTEIDLSGVDAAAESELVDVDATSAESVPATADPETEPGLEVENPLGALPDEVAPEIITEKMSAEPFSVMGITWDLDSALEDVVVQYRTFQGGAWTDWGWVGATEEYAETADGSQASRGATDPIFVPDSTGVQLVVSSSTVAPSGVKVVLIDPGAGPDGTGASQSSGEPTDTGTSAPAPTPSPTADQDPISPAPSPTPDPSAPTESPTPSDPTGPPSPEPGDPGQSEEPTEAPTGAETPVPAPTPSGSDTDAGETAGGGGAVSALALPAASIAMPAMVSRAQWGAAAPVCQVDYGQELRAAAIHHTASTNSYTQAQVPGLLRGFAEYHMRPEAAGGRGWCDLGYNFLVDKFGTVYEGRGGGTDLPVVGVHTGGFNSRIVGVAAIGNYEEAVPSAALNESLSRVIAWKLAQHRANGNTAVTLVSGGGASKYPAGTPVTFNTVFGHRDAQLTSCPGKFLYAAFGDIRNRVAALANPVIAESPVGGWDKATGGGNSVRVAGWVRDPSNTSAAVTVRVFVDGVLAASVPAGIPRSDVGNHGFDANVAVSAGRHVVCLRYVNIGGGGDVSASCRTVTATASSPTGVLESVTAASTSITVKGWARDPDSTSPIMVHVYVDGKPTTALNANQPRPDVQASAPGQAGPAHGYTGTVSASAGRHTVCVFGINVGAGSNAQVGCREVVVTNPVPIGRVDTVSSPSPGEISVVGWALDPDTSASIDVHVYVDGVFSKSVRAENTRTDVGRIYGLGDAHGYSTTLRASAGAHQVCVFGINLPQGSNPTIGCASVSVVNATPVGRVDSVTGTSGAFRIGGWALDPDTRDPIMVHVTVDGVVVRGLLASGSRPDVGRIYGLGDDHGYDAVIPAARGARTVCVFAINNGGTNPKIACRAVTVT</sequence>
<comment type="similarity">
    <text evidence="1">Belongs to the N-acetylmuramoyl-L-alanine amidase 2 family.</text>
</comment>
<keyword evidence="6" id="KW-1185">Reference proteome</keyword>
<dbReference type="GO" id="GO:0008270">
    <property type="term" value="F:zinc ion binding"/>
    <property type="evidence" value="ECO:0007669"/>
    <property type="project" value="InterPro"/>
</dbReference>
<dbReference type="Gene3D" id="3.40.80.10">
    <property type="entry name" value="Peptidoglycan recognition protein-like"/>
    <property type="match status" value="1"/>
</dbReference>
<evidence type="ECO:0000259" key="4">
    <source>
        <dbReference type="SMART" id="SM00701"/>
    </source>
</evidence>